<accession>A0AB34PY79</accession>
<dbReference type="AlphaFoldDB" id="A0AB34PY79"/>
<protein>
    <recommendedName>
        <fullName evidence="5">Pea2p</fullName>
    </recommendedName>
</protein>
<organism evidence="3 4">
    <name type="scientific">Candida albicans P78048</name>
    <dbReference type="NCBI Taxonomy" id="1094989"/>
    <lineage>
        <taxon>Eukaryota</taxon>
        <taxon>Fungi</taxon>
        <taxon>Dikarya</taxon>
        <taxon>Ascomycota</taxon>
        <taxon>Saccharomycotina</taxon>
        <taxon>Pichiomycetes</taxon>
        <taxon>Debaryomycetaceae</taxon>
        <taxon>Candida/Lodderomyces clade</taxon>
        <taxon>Candida</taxon>
    </lineage>
</organism>
<feature type="region of interest" description="Disordered" evidence="2">
    <location>
        <begin position="58"/>
        <end position="86"/>
    </location>
</feature>
<proteinExistence type="predicted"/>
<feature type="coiled-coil region" evidence="1">
    <location>
        <begin position="413"/>
        <end position="440"/>
    </location>
</feature>
<name>A0AB34PY79_CANAX</name>
<feature type="region of interest" description="Disordered" evidence="2">
    <location>
        <begin position="445"/>
        <end position="476"/>
    </location>
</feature>
<feature type="compositionally biased region" description="Polar residues" evidence="2">
    <location>
        <begin position="77"/>
        <end position="86"/>
    </location>
</feature>
<feature type="region of interest" description="Disordered" evidence="2">
    <location>
        <begin position="282"/>
        <end position="302"/>
    </location>
</feature>
<gene>
    <name evidence="3" type="ORF">MG3_01077</name>
</gene>
<feature type="compositionally biased region" description="Low complexity" evidence="2">
    <location>
        <begin position="67"/>
        <end position="76"/>
    </location>
</feature>
<dbReference type="EMBL" id="AJIX01000009">
    <property type="protein sequence ID" value="KGR16352.1"/>
    <property type="molecule type" value="Genomic_DNA"/>
</dbReference>
<reference evidence="3 4" key="1">
    <citation type="submission" date="2013-12" db="EMBL/GenBank/DDBJ databases">
        <title>The Genome Sequence of Candida albicans P78048.</title>
        <authorList>
            <consortium name="The Broad Institute Genome Sequencing Platform"/>
            <consortium name="The Broad Institute Genome Sequencing Center for Infectious Disease"/>
            <person name="Cuomo C."/>
            <person name="Bennett R."/>
            <person name="Hirakawa M."/>
            <person name="Noverr M."/>
            <person name="Mitchell A."/>
            <person name="Young S.K."/>
            <person name="Zeng Q."/>
            <person name="Gargeya S."/>
            <person name="Fitzgerald M."/>
            <person name="Abouelleil A."/>
            <person name="Alvarado L."/>
            <person name="Berlin A.M."/>
            <person name="Chapman S.B."/>
            <person name="Dewar J."/>
            <person name="Goldberg J."/>
            <person name="Griggs A."/>
            <person name="Gujja S."/>
            <person name="Hansen M."/>
            <person name="Howarth C."/>
            <person name="Imamovic A."/>
            <person name="Larimer J."/>
            <person name="McCowan C."/>
            <person name="Murphy C."/>
            <person name="Pearson M."/>
            <person name="Priest M."/>
            <person name="Roberts A."/>
            <person name="Saif S."/>
            <person name="Shea T."/>
            <person name="Sykes S."/>
            <person name="Wortman J."/>
            <person name="Nusbaum C."/>
            <person name="Birren B."/>
        </authorList>
    </citation>
    <scope>NUCLEOTIDE SEQUENCE [LARGE SCALE GENOMIC DNA]</scope>
    <source>
        <strain evidence="3 4">P78048</strain>
    </source>
</reference>
<comment type="caution">
    <text evidence="3">The sequence shown here is derived from an EMBL/GenBank/DDBJ whole genome shotgun (WGS) entry which is preliminary data.</text>
</comment>
<sequence length="633" mass="71203">MIDTEAFVRNSPFKLTHNDSSDRYNLNNTTPDLLKFQLQEQYRSTMSELHKDALDTTKHHLDDNDNDNNNNTTTTNMNFSNGQTLQDSFSNHLQSQLDSDAIHLSTSTGNLSIYSTTTSTYVEDETDQNQNKLLGENDDANNLDSFISSQLNKPNYLNLKILIENSIFDTNKITQTSILPLNEVRILKQVIDEKQDLQQYLLSKIAISQSFFNDVIVSQDQDIEKELLIKLMKTQSSLQSKLISTTTELESLKEKLANHNISCLVLGYIEDVKASKNLSANTTLNQSPISSPGKIPNNRDPTSPNKYHFPDRMSQSQTMQHLDSLFAHVASVAAQRNIPLPSPPATDGFDAKITWVQQCIDSILSEENTSTMSTKQTKALSRAASKTRQEYKTALNDLRFSYEYLSKEYEHSRDSSNKLIHDYRKKISQLERDLKTRSANVEELMTPPTTTTGSIGSTRPITTTTSTSTSSTSPSISYDLLESKDKEISRLRKELNLLKIDKLGKSYGNNHNNNSTSSFLQSPNLDNHQQNAFTSVSPITGEFLNIPELSTSPNGGEDEDENATINSHTSHISNNGNKRPVSISGFSNGILRKEFKKIVSDIQDQYEMELAEERLRRRKLQEQLDQSGVVGKS</sequence>
<feature type="compositionally biased region" description="Low complexity" evidence="2">
    <location>
        <begin position="446"/>
        <end position="476"/>
    </location>
</feature>
<evidence type="ECO:0008006" key="5">
    <source>
        <dbReference type="Google" id="ProtNLM"/>
    </source>
</evidence>
<evidence type="ECO:0000313" key="3">
    <source>
        <dbReference type="EMBL" id="KGR16352.1"/>
    </source>
</evidence>
<evidence type="ECO:0000313" key="4">
    <source>
        <dbReference type="Proteomes" id="UP000030161"/>
    </source>
</evidence>
<dbReference type="Proteomes" id="UP000030161">
    <property type="component" value="Unassembled WGS sequence"/>
</dbReference>
<evidence type="ECO:0000256" key="1">
    <source>
        <dbReference type="SAM" id="Coils"/>
    </source>
</evidence>
<evidence type="ECO:0000256" key="2">
    <source>
        <dbReference type="SAM" id="MobiDB-lite"/>
    </source>
</evidence>
<keyword evidence="1" id="KW-0175">Coiled coil</keyword>